<name>Q1YWL3_9GAMM</name>
<feature type="transmembrane region" description="Helical" evidence="1">
    <location>
        <begin position="40"/>
        <end position="69"/>
    </location>
</feature>
<dbReference type="AlphaFoldDB" id="Q1YWL3"/>
<evidence type="ECO:0000313" key="3">
    <source>
        <dbReference type="Proteomes" id="UP000003789"/>
    </source>
</evidence>
<evidence type="ECO:0000313" key="2">
    <source>
        <dbReference type="EMBL" id="EAS40649.1"/>
    </source>
</evidence>
<comment type="caution">
    <text evidence="2">The sequence shown here is derived from an EMBL/GenBank/DDBJ whole genome shotgun (WGS) entry which is preliminary data.</text>
</comment>
<protein>
    <submittedName>
        <fullName evidence="2">Uncharacterized protein</fullName>
    </submittedName>
</protein>
<accession>Q1YWL3</accession>
<proteinExistence type="predicted"/>
<keyword evidence="1" id="KW-0812">Transmembrane</keyword>
<keyword evidence="1" id="KW-1133">Transmembrane helix</keyword>
<evidence type="ECO:0000256" key="1">
    <source>
        <dbReference type="SAM" id="Phobius"/>
    </source>
</evidence>
<gene>
    <name evidence="2" type="ORF">P3TCK_15579</name>
</gene>
<sequence>MNQHCPHCEMDITAPPMSRYNESFHCPHCASILSHNEFDIVFYAAIFITVATLALTLVCNVNSFVALILSMIAYHLLRPSCFEPRFRLRNLNTIKRSNPLILPSLLSSINSKNQRQMKP</sequence>
<keyword evidence="1" id="KW-0472">Membrane</keyword>
<dbReference type="RefSeq" id="WP_006231011.1">
    <property type="nucleotide sequence ID" value="NZ_CH724135.1"/>
</dbReference>
<dbReference type="OrthoDB" id="5828011at2"/>
<dbReference type="EMBL" id="AAPH01000051">
    <property type="protein sequence ID" value="EAS40649.1"/>
    <property type="molecule type" value="Genomic_DNA"/>
</dbReference>
<reference evidence="2 3" key="1">
    <citation type="submission" date="2006-03" db="EMBL/GenBank/DDBJ databases">
        <authorList>
            <person name="Bartlett D.H."/>
            <person name="Valle G."/>
            <person name="Lauro F.M."/>
            <person name="Vezzi A."/>
            <person name="Simonato F."/>
            <person name="Eloe E."/>
            <person name="Vitulo N."/>
            <person name="Stratton T.K."/>
            <person name="D'angelo M."/>
            <person name="Ferriera S."/>
            <person name="Johnson J."/>
            <person name="Kravitz S."/>
            <person name="Beeson K."/>
            <person name="Sutton G."/>
            <person name="Rogers Y."/>
            <person name="Friedman R."/>
            <person name="Frazier M."/>
            <person name="Venter J.C."/>
        </authorList>
    </citation>
    <scope>NUCLEOTIDE SEQUENCE [LARGE SCALE GENOMIC DNA]</scope>
    <source>
        <strain evidence="2 3">3TCK</strain>
    </source>
</reference>
<organism evidence="2 3">
    <name type="scientific">Photobacterium profundum 3TCK</name>
    <dbReference type="NCBI Taxonomy" id="314280"/>
    <lineage>
        <taxon>Bacteria</taxon>
        <taxon>Pseudomonadati</taxon>
        <taxon>Pseudomonadota</taxon>
        <taxon>Gammaproteobacteria</taxon>
        <taxon>Vibrionales</taxon>
        <taxon>Vibrionaceae</taxon>
        <taxon>Photobacterium</taxon>
    </lineage>
</organism>
<dbReference type="HOGENOM" id="CLU_175541_0_0_6"/>
<dbReference type="Proteomes" id="UP000003789">
    <property type="component" value="Unassembled WGS sequence"/>
</dbReference>